<name>A0A5J6N2E3_9PROT</name>
<feature type="compositionally biased region" description="Basic and acidic residues" evidence="1">
    <location>
        <begin position="54"/>
        <end position="66"/>
    </location>
</feature>
<sequence length="113" mass="12285">MAWIMPSGLAAHSCGGSAGLDRLPWPRPGLKLQEAARQGQRRCRPGTSRGGAFDSRDSRARPQEIERWPVETMTASAGKYEPKAGFPALFPEARLGLIGTAWQADAIEHQSKD</sequence>
<dbReference type="KEGG" id="hadh:FRZ61_38180"/>
<proteinExistence type="predicted"/>
<accession>A0A5J6N2E3</accession>
<evidence type="ECO:0000313" key="3">
    <source>
        <dbReference type="Proteomes" id="UP000325797"/>
    </source>
</evidence>
<keyword evidence="3" id="KW-1185">Reference proteome</keyword>
<reference evidence="2 3" key="1">
    <citation type="submission" date="2019-08" db="EMBL/GenBank/DDBJ databases">
        <title>Hyperibacter terrae gen. nov., sp. nov. and Hyperibacter viscosus sp. nov., two new members in the family Rhodospirillaceae isolated from the rhizosphere of Hypericum perforatum.</title>
        <authorList>
            <person name="Noviana Z."/>
        </authorList>
    </citation>
    <scope>NUCLEOTIDE SEQUENCE [LARGE SCALE GENOMIC DNA]</scope>
    <source>
        <strain evidence="2 3">R5959</strain>
    </source>
</reference>
<protein>
    <submittedName>
        <fullName evidence="2">Uncharacterized protein</fullName>
    </submittedName>
</protein>
<dbReference type="AlphaFoldDB" id="A0A5J6N2E3"/>
<feature type="region of interest" description="Disordered" evidence="1">
    <location>
        <begin position="33"/>
        <end position="66"/>
    </location>
</feature>
<gene>
    <name evidence="2" type="ORF">FRZ61_38180</name>
</gene>
<organism evidence="2 3">
    <name type="scientific">Hypericibacter adhaerens</name>
    <dbReference type="NCBI Taxonomy" id="2602016"/>
    <lineage>
        <taxon>Bacteria</taxon>
        <taxon>Pseudomonadati</taxon>
        <taxon>Pseudomonadota</taxon>
        <taxon>Alphaproteobacteria</taxon>
        <taxon>Rhodospirillales</taxon>
        <taxon>Dongiaceae</taxon>
        <taxon>Hypericibacter</taxon>
    </lineage>
</organism>
<evidence type="ECO:0000256" key="1">
    <source>
        <dbReference type="SAM" id="MobiDB-lite"/>
    </source>
</evidence>
<dbReference type="Proteomes" id="UP000325797">
    <property type="component" value="Chromosome"/>
</dbReference>
<dbReference type="EMBL" id="CP042582">
    <property type="protein sequence ID" value="QEX23879.1"/>
    <property type="molecule type" value="Genomic_DNA"/>
</dbReference>
<evidence type="ECO:0000313" key="2">
    <source>
        <dbReference type="EMBL" id="QEX23879.1"/>
    </source>
</evidence>